<accession>A0ABD2QFP6</accession>
<dbReference type="SUPFAM" id="SSF48726">
    <property type="entry name" value="Immunoglobulin"/>
    <property type="match status" value="1"/>
</dbReference>
<evidence type="ECO:0000256" key="1">
    <source>
        <dbReference type="SAM" id="Phobius"/>
    </source>
</evidence>
<protein>
    <recommendedName>
        <fullName evidence="2">Ig-like domain-containing protein</fullName>
    </recommendedName>
</protein>
<keyword evidence="1" id="KW-0472">Membrane</keyword>
<sequence length="377" mass="43208">MYVKQMVVGPSDLILMGFGDRISVKMFKIEENLRNRIPMQTNYTDAKSWEQSLMDTYFLKMGCFAKSDDFPIAKRHFYLGKMSKFNRYSRVKIFSTDGPVVAGLTKMFGLVGEEVRLTCDVRGVWQQLNKENFDWVKVEEARTTTSSLYSQQKSDPKYQFEFESVRLGFLAHLRIRVVSGEDFGLYRCLYMQRKDNKLLYQHTISLQEKGTFVSKIFSIVVVLCVSVSVILLLLIFNQVCTGIFSLKRWATICTIKNQHHTKNDRNVMPGKVPTTVQQVSHKRVNGATSSLFLWVNDSLLRETTDKTSHLRDPHNFFSLDQIDSDSGINLISFSKLNPGSHLLRLPSLDNVATTSGSFLDLRHLTRESSEEAASFQL</sequence>
<comment type="caution">
    <text evidence="3">The sequence shown here is derived from an EMBL/GenBank/DDBJ whole genome shotgun (WGS) entry which is preliminary data.</text>
</comment>
<dbReference type="SMART" id="SM00409">
    <property type="entry name" value="IG"/>
    <property type="match status" value="1"/>
</dbReference>
<dbReference type="PROSITE" id="PS50835">
    <property type="entry name" value="IG_LIKE"/>
    <property type="match status" value="1"/>
</dbReference>
<feature type="transmembrane region" description="Helical" evidence="1">
    <location>
        <begin position="216"/>
        <end position="236"/>
    </location>
</feature>
<evidence type="ECO:0000313" key="3">
    <source>
        <dbReference type="EMBL" id="KAL3318334.1"/>
    </source>
</evidence>
<dbReference type="InterPro" id="IPR003599">
    <property type="entry name" value="Ig_sub"/>
</dbReference>
<dbReference type="InterPro" id="IPR036179">
    <property type="entry name" value="Ig-like_dom_sf"/>
</dbReference>
<keyword evidence="4" id="KW-1185">Reference proteome</keyword>
<keyword evidence="1" id="KW-0812">Transmembrane</keyword>
<gene>
    <name evidence="3" type="ORF">Ciccas_003012</name>
</gene>
<dbReference type="InterPro" id="IPR007110">
    <property type="entry name" value="Ig-like_dom"/>
</dbReference>
<keyword evidence="1" id="KW-1133">Transmembrane helix</keyword>
<dbReference type="AlphaFoldDB" id="A0ABD2QFP6"/>
<dbReference type="EMBL" id="JBJKFK010000258">
    <property type="protein sequence ID" value="KAL3318334.1"/>
    <property type="molecule type" value="Genomic_DNA"/>
</dbReference>
<name>A0ABD2QFP6_9PLAT</name>
<organism evidence="3 4">
    <name type="scientific">Cichlidogyrus casuarinus</name>
    <dbReference type="NCBI Taxonomy" id="1844966"/>
    <lineage>
        <taxon>Eukaryota</taxon>
        <taxon>Metazoa</taxon>
        <taxon>Spiralia</taxon>
        <taxon>Lophotrochozoa</taxon>
        <taxon>Platyhelminthes</taxon>
        <taxon>Monogenea</taxon>
        <taxon>Monopisthocotylea</taxon>
        <taxon>Dactylogyridea</taxon>
        <taxon>Ancyrocephalidae</taxon>
        <taxon>Cichlidogyrus</taxon>
    </lineage>
</organism>
<dbReference type="Proteomes" id="UP001626550">
    <property type="component" value="Unassembled WGS sequence"/>
</dbReference>
<dbReference type="Gene3D" id="2.60.40.10">
    <property type="entry name" value="Immunoglobulins"/>
    <property type="match status" value="1"/>
</dbReference>
<feature type="domain" description="Ig-like" evidence="2">
    <location>
        <begin position="99"/>
        <end position="205"/>
    </location>
</feature>
<proteinExistence type="predicted"/>
<evidence type="ECO:0000259" key="2">
    <source>
        <dbReference type="PROSITE" id="PS50835"/>
    </source>
</evidence>
<evidence type="ECO:0000313" key="4">
    <source>
        <dbReference type="Proteomes" id="UP001626550"/>
    </source>
</evidence>
<dbReference type="InterPro" id="IPR013783">
    <property type="entry name" value="Ig-like_fold"/>
</dbReference>
<reference evidence="3 4" key="1">
    <citation type="submission" date="2024-11" db="EMBL/GenBank/DDBJ databases">
        <title>Adaptive evolution of stress response genes in parasites aligns with host niche diversity.</title>
        <authorList>
            <person name="Hahn C."/>
            <person name="Resl P."/>
        </authorList>
    </citation>
    <scope>NUCLEOTIDE SEQUENCE [LARGE SCALE GENOMIC DNA]</scope>
    <source>
        <strain evidence="3">EGGRZ-B1_66</strain>
        <tissue evidence="3">Body</tissue>
    </source>
</reference>